<keyword evidence="8" id="KW-1185">Reference proteome</keyword>
<keyword evidence="3" id="KW-0964">Secreted</keyword>
<dbReference type="GO" id="GO:0048046">
    <property type="term" value="C:apoplast"/>
    <property type="evidence" value="ECO:0007669"/>
    <property type="project" value="UniProtKB-SubCell"/>
</dbReference>
<comment type="subcellular location">
    <subcellularLocation>
        <location evidence="1">Secreted</location>
        <location evidence="1">Extracellular space</location>
        <location evidence="1">Apoplast</location>
    </subcellularLocation>
</comment>
<sequence length="310" mass="33082">MALSRSRVHPDQLALVLSLLLLITTPSLVSGHVKPPGTICYNGGLLLTGKLDLSIFFYGAIGRTQKLVVRNFIKSLNHGGGTLKPRVTSWWDIVESYQSVSSPDHNEPKIAVKVVSQITEKGYSLGKVITIDFIRSMIKKATAGKPPASLVVIFTDKESAVASLCRGKCYDHGVIDNQPYLIVGNPEVECPDACGWPFMKSSYNPGITLTPPNGNPAVDAILVNFAAGLAAAVTNPFNTGYSKPGPKTWPLEASTVCNGIFASGSFPGNPGKVEVDARTGAAFNAHGLKGMKFLLPALWNPQTSSCWTPM</sequence>
<dbReference type="Pfam" id="PF04674">
    <property type="entry name" value="Phi_1"/>
    <property type="match status" value="1"/>
</dbReference>
<accession>A0A2P6SPX3</accession>
<evidence type="ECO:0000256" key="3">
    <source>
        <dbReference type="ARBA" id="ARBA00022525"/>
    </source>
</evidence>
<evidence type="ECO:0000313" key="8">
    <source>
        <dbReference type="Proteomes" id="UP000238479"/>
    </source>
</evidence>
<evidence type="ECO:0000256" key="4">
    <source>
        <dbReference type="ARBA" id="ARBA00022729"/>
    </source>
</evidence>
<organism evidence="7 8">
    <name type="scientific">Rosa chinensis</name>
    <name type="common">China rose</name>
    <dbReference type="NCBI Taxonomy" id="74649"/>
    <lineage>
        <taxon>Eukaryota</taxon>
        <taxon>Viridiplantae</taxon>
        <taxon>Streptophyta</taxon>
        <taxon>Embryophyta</taxon>
        <taxon>Tracheophyta</taxon>
        <taxon>Spermatophyta</taxon>
        <taxon>Magnoliopsida</taxon>
        <taxon>eudicotyledons</taxon>
        <taxon>Gunneridae</taxon>
        <taxon>Pentapetalae</taxon>
        <taxon>rosids</taxon>
        <taxon>fabids</taxon>
        <taxon>Rosales</taxon>
        <taxon>Rosaceae</taxon>
        <taxon>Rosoideae</taxon>
        <taxon>Rosoideae incertae sedis</taxon>
        <taxon>Rosa</taxon>
    </lineage>
</organism>
<feature type="signal peptide" evidence="6">
    <location>
        <begin position="1"/>
        <end position="31"/>
    </location>
</feature>
<dbReference type="PANTHER" id="PTHR31279">
    <property type="entry name" value="PROTEIN EXORDIUM-LIKE 5"/>
    <property type="match status" value="1"/>
</dbReference>
<feature type="chain" id="PRO_5015184677" evidence="6">
    <location>
        <begin position="32"/>
        <end position="310"/>
    </location>
</feature>
<protein>
    <submittedName>
        <fullName evidence="7">Putative phosphate-induced protein</fullName>
    </submittedName>
</protein>
<evidence type="ECO:0000256" key="5">
    <source>
        <dbReference type="ARBA" id="ARBA00023591"/>
    </source>
</evidence>
<evidence type="ECO:0000313" key="7">
    <source>
        <dbReference type="EMBL" id="PRQ60721.1"/>
    </source>
</evidence>
<comment type="caution">
    <text evidence="7">The sequence shown here is derived from an EMBL/GenBank/DDBJ whole genome shotgun (WGS) entry which is preliminary data.</text>
</comment>
<dbReference type="InterPro" id="IPR006766">
    <property type="entry name" value="EXORDIUM-like"/>
</dbReference>
<dbReference type="PANTHER" id="PTHR31279:SF13">
    <property type="entry name" value="PROTEIN EXORDIUM-LIKE 6"/>
    <property type="match status" value="1"/>
</dbReference>
<name>A0A2P6SPX3_ROSCH</name>
<keyword evidence="4 6" id="KW-0732">Signal</keyword>
<evidence type="ECO:0000256" key="6">
    <source>
        <dbReference type="SAM" id="SignalP"/>
    </source>
</evidence>
<dbReference type="OMA" id="WDIVESY"/>
<proteinExistence type="inferred from homology"/>
<dbReference type="Gramene" id="PRQ60721">
    <property type="protein sequence ID" value="PRQ60721"/>
    <property type="gene ID" value="RchiOBHm_Chr1g0384381"/>
</dbReference>
<dbReference type="AlphaFoldDB" id="A0A2P6SPX3"/>
<comment type="similarity">
    <text evidence="5">Belongs to the EXORDIUM family.</text>
</comment>
<evidence type="ECO:0000256" key="1">
    <source>
        <dbReference type="ARBA" id="ARBA00004271"/>
    </source>
</evidence>
<dbReference type="EMBL" id="PDCK01000039">
    <property type="protein sequence ID" value="PRQ60721.1"/>
    <property type="molecule type" value="Genomic_DNA"/>
</dbReference>
<dbReference type="STRING" id="74649.A0A2P6SPX3"/>
<gene>
    <name evidence="7" type="ORF">RchiOBHm_Chr1g0384381</name>
</gene>
<evidence type="ECO:0000256" key="2">
    <source>
        <dbReference type="ARBA" id="ARBA00022523"/>
    </source>
</evidence>
<dbReference type="OrthoDB" id="47374at2759"/>
<dbReference type="Proteomes" id="UP000238479">
    <property type="component" value="Chromosome 1"/>
</dbReference>
<reference evidence="7 8" key="1">
    <citation type="journal article" date="2018" name="Nat. Genet.">
        <title>The Rosa genome provides new insights in the design of modern roses.</title>
        <authorList>
            <person name="Bendahmane M."/>
        </authorList>
    </citation>
    <scope>NUCLEOTIDE SEQUENCE [LARGE SCALE GENOMIC DNA]</scope>
    <source>
        <strain evidence="8">cv. Old Blush</strain>
    </source>
</reference>
<keyword evidence="2" id="KW-0052">Apoplast</keyword>